<sequence>MLARPPVERFVVDHAALTRKVVCVEVCGNVQMHEVGEFLIHHSNARAQRFFRRAEVHFLVKERNGSFVRLLHAREELDERGFSRAVFAYQAMYFAFLDFKPDVFERHDARETLGDAGKAHRDIRHFLPPIIPVVPAPTWRRPFSFCSAGRPRPPE</sequence>
<name>A0A645AT98_9ZZZZ</name>
<organism evidence="1">
    <name type="scientific">bioreactor metagenome</name>
    <dbReference type="NCBI Taxonomy" id="1076179"/>
    <lineage>
        <taxon>unclassified sequences</taxon>
        <taxon>metagenomes</taxon>
        <taxon>ecological metagenomes</taxon>
    </lineage>
</organism>
<dbReference type="AlphaFoldDB" id="A0A645AT98"/>
<evidence type="ECO:0000313" key="1">
    <source>
        <dbReference type="EMBL" id="MPM54093.1"/>
    </source>
</evidence>
<proteinExistence type="predicted"/>
<comment type="caution">
    <text evidence="1">The sequence shown here is derived from an EMBL/GenBank/DDBJ whole genome shotgun (WGS) entry which is preliminary data.</text>
</comment>
<protein>
    <submittedName>
        <fullName evidence="1">Uncharacterized protein</fullName>
    </submittedName>
</protein>
<accession>A0A645AT98</accession>
<dbReference type="EMBL" id="VSSQ01014645">
    <property type="protein sequence ID" value="MPM54093.1"/>
    <property type="molecule type" value="Genomic_DNA"/>
</dbReference>
<gene>
    <name evidence="1" type="ORF">SDC9_100866</name>
</gene>
<reference evidence="1" key="1">
    <citation type="submission" date="2019-08" db="EMBL/GenBank/DDBJ databases">
        <authorList>
            <person name="Kucharzyk K."/>
            <person name="Murdoch R.W."/>
            <person name="Higgins S."/>
            <person name="Loffler F."/>
        </authorList>
    </citation>
    <scope>NUCLEOTIDE SEQUENCE</scope>
</reference>